<protein>
    <submittedName>
        <fullName evidence="1">Uncharacterized protein</fullName>
    </submittedName>
</protein>
<reference evidence="2" key="1">
    <citation type="submission" date="2024-07" db="EMBL/GenBank/DDBJ databases">
        <title>Two chromosome-level genome assemblies of Korean endemic species Abeliophyllum distichum and Forsythia ovata (Oleaceae).</title>
        <authorList>
            <person name="Jang H."/>
        </authorList>
    </citation>
    <scope>NUCLEOTIDE SEQUENCE [LARGE SCALE GENOMIC DNA]</scope>
</reference>
<gene>
    <name evidence="1" type="ORF">Fot_25441</name>
</gene>
<dbReference type="Proteomes" id="UP001604277">
    <property type="component" value="Unassembled WGS sequence"/>
</dbReference>
<evidence type="ECO:0000313" key="2">
    <source>
        <dbReference type="Proteomes" id="UP001604277"/>
    </source>
</evidence>
<sequence>MKMSFLSFGSKIRLLYGRLITNIVIKLEADLREEKLISMHPNTKIGVSSLMQARFELVDGVWTKPRVEVGDVGVEGATHFMSPSPADWGAFMTDFWTFQANVMDNLSELRAQNR</sequence>
<dbReference type="AlphaFoldDB" id="A0ABD1U912"/>
<accession>A0ABD1U912</accession>
<organism evidence="1 2">
    <name type="scientific">Forsythia ovata</name>
    <dbReference type="NCBI Taxonomy" id="205694"/>
    <lineage>
        <taxon>Eukaryota</taxon>
        <taxon>Viridiplantae</taxon>
        <taxon>Streptophyta</taxon>
        <taxon>Embryophyta</taxon>
        <taxon>Tracheophyta</taxon>
        <taxon>Spermatophyta</taxon>
        <taxon>Magnoliopsida</taxon>
        <taxon>eudicotyledons</taxon>
        <taxon>Gunneridae</taxon>
        <taxon>Pentapetalae</taxon>
        <taxon>asterids</taxon>
        <taxon>lamiids</taxon>
        <taxon>Lamiales</taxon>
        <taxon>Oleaceae</taxon>
        <taxon>Forsythieae</taxon>
        <taxon>Forsythia</taxon>
    </lineage>
</organism>
<keyword evidence="2" id="KW-1185">Reference proteome</keyword>
<name>A0ABD1U912_9LAMI</name>
<proteinExistence type="predicted"/>
<evidence type="ECO:0000313" key="1">
    <source>
        <dbReference type="EMBL" id="KAL2521518.1"/>
    </source>
</evidence>
<dbReference type="EMBL" id="JBFOLJ010000007">
    <property type="protein sequence ID" value="KAL2521518.1"/>
    <property type="molecule type" value="Genomic_DNA"/>
</dbReference>
<comment type="caution">
    <text evidence="1">The sequence shown here is derived from an EMBL/GenBank/DDBJ whole genome shotgun (WGS) entry which is preliminary data.</text>
</comment>